<gene>
    <name evidence="2" type="ORF">C5Y93_07905</name>
</gene>
<comment type="caution">
    <text evidence="2">The sequence shown here is derived from an EMBL/GenBank/DDBJ whole genome shotgun (WGS) entry which is preliminary data.</text>
</comment>
<feature type="region of interest" description="Disordered" evidence="1">
    <location>
        <begin position="1"/>
        <end position="62"/>
    </location>
</feature>
<evidence type="ECO:0000313" key="2">
    <source>
        <dbReference type="EMBL" id="PQO46746.1"/>
    </source>
</evidence>
<name>A0A2S8GQN9_9BACT</name>
<feature type="compositionally biased region" description="Low complexity" evidence="1">
    <location>
        <begin position="1"/>
        <end position="12"/>
    </location>
</feature>
<dbReference type="AlphaFoldDB" id="A0A2S8GQN9"/>
<feature type="compositionally biased region" description="Polar residues" evidence="1">
    <location>
        <begin position="46"/>
        <end position="61"/>
    </location>
</feature>
<sequence length="102" mass="11429">MTMNVTAATAATSKGDVRLTARNRNGGRQRESDDERDGRSDDDEPTSSLMKRSSLLHSNNPPCEWGKLENSYRLRSLWSNRGSLLLQVLQPLWMPHQLSAGC</sequence>
<dbReference type="EMBL" id="PUHZ01000008">
    <property type="protein sequence ID" value="PQO46746.1"/>
    <property type="molecule type" value="Genomic_DNA"/>
</dbReference>
<feature type="compositionally biased region" description="Basic and acidic residues" evidence="1">
    <location>
        <begin position="28"/>
        <end position="39"/>
    </location>
</feature>
<organism evidence="2 3">
    <name type="scientific">Blastopirellula marina</name>
    <dbReference type="NCBI Taxonomy" id="124"/>
    <lineage>
        <taxon>Bacteria</taxon>
        <taxon>Pseudomonadati</taxon>
        <taxon>Planctomycetota</taxon>
        <taxon>Planctomycetia</taxon>
        <taxon>Pirellulales</taxon>
        <taxon>Pirellulaceae</taxon>
        <taxon>Blastopirellula</taxon>
    </lineage>
</organism>
<reference evidence="2 3" key="1">
    <citation type="submission" date="2018-02" db="EMBL/GenBank/DDBJ databases">
        <title>Comparative genomes isolates from brazilian mangrove.</title>
        <authorList>
            <person name="Araujo J.E."/>
            <person name="Taketani R.G."/>
            <person name="Silva M.C.P."/>
            <person name="Loureco M.V."/>
            <person name="Andreote F.D."/>
        </authorList>
    </citation>
    <scope>NUCLEOTIDE SEQUENCE [LARGE SCALE GENOMIC DNA]</scope>
    <source>
        <strain evidence="2 3">Nap-Phe MGV</strain>
    </source>
</reference>
<accession>A0A2S8GQN9</accession>
<evidence type="ECO:0000313" key="3">
    <source>
        <dbReference type="Proteomes" id="UP000237819"/>
    </source>
</evidence>
<proteinExistence type="predicted"/>
<evidence type="ECO:0000256" key="1">
    <source>
        <dbReference type="SAM" id="MobiDB-lite"/>
    </source>
</evidence>
<protein>
    <submittedName>
        <fullName evidence="2">Uncharacterized protein</fullName>
    </submittedName>
</protein>
<dbReference type="Proteomes" id="UP000237819">
    <property type="component" value="Unassembled WGS sequence"/>
</dbReference>